<evidence type="ECO:0000256" key="2">
    <source>
        <dbReference type="SAM" id="SignalP"/>
    </source>
</evidence>
<organism evidence="4 5">
    <name type="scientific">Koleobacter methoxysyntrophicus</name>
    <dbReference type="NCBI Taxonomy" id="2751313"/>
    <lineage>
        <taxon>Bacteria</taxon>
        <taxon>Bacillati</taxon>
        <taxon>Bacillota</taxon>
        <taxon>Clostridia</taxon>
        <taxon>Koleobacterales</taxon>
        <taxon>Koleobacteraceae</taxon>
        <taxon>Koleobacter</taxon>
    </lineage>
</organism>
<dbReference type="SUPFAM" id="SSF56281">
    <property type="entry name" value="Metallo-hydrolase/oxidoreductase"/>
    <property type="match status" value="1"/>
</dbReference>
<proteinExistence type="predicted"/>
<evidence type="ECO:0000259" key="3">
    <source>
        <dbReference type="SMART" id="SM00849"/>
    </source>
</evidence>
<dbReference type="InterPro" id="IPR052159">
    <property type="entry name" value="Competence_DNA_uptake"/>
</dbReference>
<dbReference type="PANTHER" id="PTHR30619:SF7">
    <property type="entry name" value="BETA-LACTAMASE DOMAIN PROTEIN"/>
    <property type="match status" value="1"/>
</dbReference>
<reference evidence="4" key="1">
    <citation type="submission" date="2020-07" db="EMBL/GenBank/DDBJ databases">
        <title>Koleobacter methoxysyntrophicus gen. nov., sp. nov., a novel anaerobic bacterium isolated from deep subsurface oil field and proposal of Koleobacterales ord. nov. in the phylum Firmicutes.</title>
        <authorList>
            <person name="Sakamoto S."/>
            <person name="Tamaki H."/>
        </authorList>
    </citation>
    <scope>NUCLEOTIDE SEQUENCE</scope>
    <source>
        <strain evidence="4">NRmbB1</strain>
    </source>
</reference>
<dbReference type="Pfam" id="PF00753">
    <property type="entry name" value="Lactamase_B"/>
    <property type="match status" value="1"/>
</dbReference>
<dbReference type="SMART" id="SM00849">
    <property type="entry name" value="Lactamase_B"/>
    <property type="match status" value="1"/>
</dbReference>
<protein>
    <submittedName>
        <fullName evidence="4">ComE operon protein 3</fullName>
    </submittedName>
</protein>
<name>A0A8A0RIH3_9FIRM</name>
<dbReference type="SUPFAM" id="SSF55383">
    <property type="entry name" value="Copper amine oxidase, domain N"/>
    <property type="match status" value="1"/>
</dbReference>
<dbReference type="GO" id="GO:0008168">
    <property type="term" value="F:methyltransferase activity"/>
    <property type="evidence" value="ECO:0007669"/>
    <property type="project" value="InterPro"/>
</dbReference>
<dbReference type="Pfam" id="PF02805">
    <property type="entry name" value="Ada_Zn_binding"/>
    <property type="match status" value="1"/>
</dbReference>
<dbReference type="GO" id="GO:0006281">
    <property type="term" value="P:DNA repair"/>
    <property type="evidence" value="ECO:0007669"/>
    <property type="project" value="InterPro"/>
</dbReference>
<dbReference type="InterPro" id="IPR035451">
    <property type="entry name" value="Ada-like_dom_sf"/>
</dbReference>
<dbReference type="CDD" id="cd07731">
    <property type="entry name" value="ComA-like_MBL-fold"/>
    <property type="match status" value="1"/>
</dbReference>
<evidence type="ECO:0000313" key="5">
    <source>
        <dbReference type="Proteomes" id="UP000662904"/>
    </source>
</evidence>
<sequence length="465" mass="51045">MRKWLLLFLVFAILLAVTPTVEAQQIKVFLNNVEQNFSPPPVIKDGRTLVPMRSFFEALGCEVGWDGNTRTVTGKREDAEIKLTIDGSEAYVNGKPVKLSVPAQLIEGSTYIPLRFVGEALGEEVVWENGMIRITTKTSPPPGGSQPLAVHFIDVGQGDAIFIRAPGGTMLIDAGPATAGQKIVSWLKKAGISSIDIAVATHPHEDHIGGFLEVLDQIKIGTVYDSGYPHTSSTYELFLEKIDQKDITYKLARKGDIIKLGQNEFAVLAPEEPLQDANNSSIVLKTEHEGVVFLFMGDAEKESEEKILYHGLNIDTNKTVILKVGHHGSQTSTSDAFLQTVKPSIAIIMAGKNNRYGHPHQETLAKLSKTGTEIYRTDIHGTVEIVVRSGKISINTEKDSVIGEMPEQEPVESDTGAYIGSIKSDKYHKPDCRYAKQIAPENIIYFDSKQEAEQAGYKPCGWCKP</sequence>
<dbReference type="InterPro" id="IPR004026">
    <property type="entry name" value="Ada_DNA_repair_Zn-bd"/>
</dbReference>
<dbReference type="Gene3D" id="3.40.10.10">
    <property type="entry name" value="DNA Methylphosphotriester Repair Domain"/>
    <property type="match status" value="1"/>
</dbReference>
<dbReference type="AlphaFoldDB" id="A0A8A0RIH3"/>
<dbReference type="SUPFAM" id="SSF57884">
    <property type="entry name" value="Ada DNA repair protein, N-terminal domain (N-Ada 10)"/>
    <property type="match status" value="1"/>
</dbReference>
<dbReference type="InterPro" id="IPR036582">
    <property type="entry name" value="Mao_N_sf"/>
</dbReference>
<dbReference type="Pfam" id="PF07833">
    <property type="entry name" value="Cu_amine_oxidN1"/>
    <property type="match status" value="1"/>
</dbReference>
<dbReference type="GO" id="GO:0003677">
    <property type="term" value="F:DNA binding"/>
    <property type="evidence" value="ECO:0007669"/>
    <property type="project" value="InterPro"/>
</dbReference>
<dbReference type="GO" id="GO:0006355">
    <property type="term" value="P:regulation of DNA-templated transcription"/>
    <property type="evidence" value="ECO:0007669"/>
    <property type="project" value="InterPro"/>
</dbReference>
<keyword evidence="5" id="KW-1185">Reference proteome</keyword>
<dbReference type="InterPro" id="IPR001279">
    <property type="entry name" value="Metallo-B-lactamas"/>
</dbReference>
<dbReference type="GO" id="GO:0008270">
    <property type="term" value="F:zinc ion binding"/>
    <property type="evidence" value="ECO:0007669"/>
    <property type="project" value="InterPro"/>
</dbReference>
<dbReference type="RefSeq" id="WP_206707951.1">
    <property type="nucleotide sequence ID" value="NZ_CP059066.1"/>
</dbReference>
<dbReference type="InterPro" id="IPR035681">
    <property type="entry name" value="ComA-like_MBL"/>
</dbReference>
<dbReference type="Proteomes" id="UP000662904">
    <property type="component" value="Chromosome"/>
</dbReference>
<dbReference type="InterPro" id="IPR012854">
    <property type="entry name" value="Cu_amine_oxidase-like_N"/>
</dbReference>
<accession>A0A8A0RIH3</accession>
<dbReference type="PANTHER" id="PTHR30619">
    <property type="entry name" value="DNA INTERNALIZATION/COMPETENCE PROTEIN COMEC/REC2"/>
    <property type="match status" value="1"/>
</dbReference>
<evidence type="ECO:0000256" key="1">
    <source>
        <dbReference type="ARBA" id="ARBA00023159"/>
    </source>
</evidence>
<evidence type="ECO:0000313" key="4">
    <source>
        <dbReference type="EMBL" id="QSQ07692.1"/>
    </source>
</evidence>
<feature type="signal peptide" evidence="2">
    <location>
        <begin position="1"/>
        <end position="23"/>
    </location>
</feature>
<keyword evidence="2" id="KW-0732">Signal</keyword>
<gene>
    <name evidence="4" type="primary">comEC_1</name>
    <name evidence="4" type="ORF">H0A61_00008</name>
</gene>
<feature type="chain" id="PRO_5034049030" evidence="2">
    <location>
        <begin position="24"/>
        <end position="465"/>
    </location>
</feature>
<dbReference type="KEGG" id="kme:H0A61_00008"/>
<dbReference type="Gene3D" id="3.30.457.10">
    <property type="entry name" value="Copper amine oxidase-like, N-terminal domain"/>
    <property type="match status" value="1"/>
</dbReference>
<dbReference type="Gene3D" id="3.60.15.10">
    <property type="entry name" value="Ribonuclease Z/Hydroxyacylglutathione hydrolase-like"/>
    <property type="match status" value="1"/>
</dbReference>
<dbReference type="EMBL" id="CP059066">
    <property type="protein sequence ID" value="QSQ07692.1"/>
    <property type="molecule type" value="Genomic_DNA"/>
</dbReference>
<keyword evidence="1" id="KW-0010">Activator</keyword>
<dbReference type="InterPro" id="IPR036866">
    <property type="entry name" value="RibonucZ/Hydroxyglut_hydro"/>
</dbReference>
<feature type="domain" description="Metallo-beta-lactamase" evidence="3">
    <location>
        <begin position="157"/>
        <end position="352"/>
    </location>
</feature>